<dbReference type="GO" id="GO:0003677">
    <property type="term" value="F:DNA binding"/>
    <property type="evidence" value="ECO:0007669"/>
    <property type="project" value="UniProtKB-KW"/>
</dbReference>
<feature type="domain" description="RNA polymerase sigma-70 region 2" evidence="7">
    <location>
        <begin position="22"/>
        <end position="78"/>
    </location>
</feature>
<evidence type="ECO:0000259" key="7">
    <source>
        <dbReference type="Pfam" id="PF04542"/>
    </source>
</evidence>
<evidence type="ECO:0000256" key="2">
    <source>
        <dbReference type="ARBA" id="ARBA00023015"/>
    </source>
</evidence>
<dbReference type="Gene3D" id="1.10.10.10">
    <property type="entry name" value="Winged helix-like DNA-binding domain superfamily/Winged helix DNA-binding domain"/>
    <property type="match status" value="1"/>
</dbReference>
<dbReference type="InterPro" id="IPR013324">
    <property type="entry name" value="RNA_pol_sigma_r3/r4-like"/>
</dbReference>
<evidence type="ECO:0000256" key="1">
    <source>
        <dbReference type="ARBA" id="ARBA00010641"/>
    </source>
</evidence>
<name>A0A4R7I276_9ACTN</name>
<dbReference type="InterPro" id="IPR039425">
    <property type="entry name" value="RNA_pol_sigma-70-like"/>
</dbReference>
<keyword evidence="2 6" id="KW-0805">Transcription regulation</keyword>
<evidence type="ECO:0000256" key="3">
    <source>
        <dbReference type="ARBA" id="ARBA00023082"/>
    </source>
</evidence>
<keyword evidence="10" id="KW-1185">Reference proteome</keyword>
<dbReference type="Proteomes" id="UP000294558">
    <property type="component" value="Unassembled WGS sequence"/>
</dbReference>
<reference evidence="9 10" key="1">
    <citation type="submission" date="2019-03" db="EMBL/GenBank/DDBJ databases">
        <title>Sequencing the genomes of 1000 actinobacteria strains.</title>
        <authorList>
            <person name="Klenk H.-P."/>
        </authorList>
    </citation>
    <scope>NUCLEOTIDE SEQUENCE [LARGE SCALE GENOMIC DNA]</scope>
    <source>
        <strain evidence="9 10">DSM 18936</strain>
    </source>
</reference>
<keyword evidence="3 6" id="KW-0731">Sigma factor</keyword>
<evidence type="ECO:0000256" key="6">
    <source>
        <dbReference type="RuleBase" id="RU000716"/>
    </source>
</evidence>
<organism evidence="9 10">
    <name type="scientific">Ilumatobacter fluminis</name>
    <dbReference type="NCBI Taxonomy" id="467091"/>
    <lineage>
        <taxon>Bacteria</taxon>
        <taxon>Bacillati</taxon>
        <taxon>Actinomycetota</taxon>
        <taxon>Acidimicrobiia</taxon>
        <taxon>Acidimicrobiales</taxon>
        <taxon>Ilumatobacteraceae</taxon>
        <taxon>Ilumatobacter</taxon>
    </lineage>
</organism>
<comment type="similarity">
    <text evidence="1 6">Belongs to the sigma-70 factor family. ECF subfamily.</text>
</comment>
<dbReference type="SUPFAM" id="SSF88659">
    <property type="entry name" value="Sigma3 and sigma4 domains of RNA polymerase sigma factors"/>
    <property type="match status" value="1"/>
</dbReference>
<accession>A0A4R7I276</accession>
<dbReference type="PANTHER" id="PTHR43133">
    <property type="entry name" value="RNA POLYMERASE ECF-TYPE SIGMA FACTO"/>
    <property type="match status" value="1"/>
</dbReference>
<dbReference type="OrthoDB" id="9811152at2"/>
<keyword evidence="4 6" id="KW-0238">DNA-binding</keyword>
<dbReference type="SUPFAM" id="SSF88946">
    <property type="entry name" value="Sigma2 domain of RNA polymerase sigma factors"/>
    <property type="match status" value="1"/>
</dbReference>
<dbReference type="InterPro" id="IPR013325">
    <property type="entry name" value="RNA_pol_sigma_r2"/>
</dbReference>
<sequence>MDELSADAKFEQYVLPEIEVMLRVARSLTRNRADAEDLVQDTLVRAYKAIDRFDGRFPRAWLLTILRNTNINRNRRRRPELLRDPDTQLERVVAEPEDADALRPDRFIDFELDAALEDALATLTEPFAQVVELVDIDGLAYAEAAEVLDVPIGTVMSRLHRARKKLRDQLRDAGAAPAFGDTGRSS</sequence>
<evidence type="ECO:0000313" key="9">
    <source>
        <dbReference type="EMBL" id="TDT16979.1"/>
    </source>
</evidence>
<feature type="domain" description="RNA polymerase sigma factor 70 region 4 type 2" evidence="8">
    <location>
        <begin position="115"/>
        <end position="166"/>
    </location>
</feature>
<evidence type="ECO:0000259" key="8">
    <source>
        <dbReference type="Pfam" id="PF08281"/>
    </source>
</evidence>
<dbReference type="InterPro" id="IPR036388">
    <property type="entry name" value="WH-like_DNA-bd_sf"/>
</dbReference>
<dbReference type="PANTHER" id="PTHR43133:SF25">
    <property type="entry name" value="RNA POLYMERASE SIGMA FACTOR RFAY-RELATED"/>
    <property type="match status" value="1"/>
</dbReference>
<dbReference type="Gene3D" id="1.10.1740.10">
    <property type="match status" value="1"/>
</dbReference>
<evidence type="ECO:0000256" key="5">
    <source>
        <dbReference type="ARBA" id="ARBA00023163"/>
    </source>
</evidence>
<keyword evidence="5 6" id="KW-0804">Transcription</keyword>
<dbReference type="AlphaFoldDB" id="A0A4R7I276"/>
<dbReference type="CDD" id="cd06171">
    <property type="entry name" value="Sigma70_r4"/>
    <property type="match status" value="1"/>
</dbReference>
<dbReference type="EMBL" id="SOAU01000001">
    <property type="protein sequence ID" value="TDT16979.1"/>
    <property type="molecule type" value="Genomic_DNA"/>
</dbReference>
<comment type="caution">
    <text evidence="9">The sequence shown here is derived from an EMBL/GenBank/DDBJ whole genome shotgun (WGS) entry which is preliminary data.</text>
</comment>
<dbReference type="Pfam" id="PF08281">
    <property type="entry name" value="Sigma70_r4_2"/>
    <property type="match status" value="1"/>
</dbReference>
<dbReference type="GO" id="GO:0006950">
    <property type="term" value="P:response to stress"/>
    <property type="evidence" value="ECO:0007669"/>
    <property type="project" value="UniProtKB-ARBA"/>
</dbReference>
<proteinExistence type="inferred from homology"/>
<dbReference type="GO" id="GO:0006352">
    <property type="term" value="P:DNA-templated transcription initiation"/>
    <property type="evidence" value="ECO:0007669"/>
    <property type="project" value="InterPro"/>
</dbReference>
<dbReference type="RefSeq" id="WP_133871086.1">
    <property type="nucleotide sequence ID" value="NZ_SOAU01000001.1"/>
</dbReference>
<dbReference type="NCBIfam" id="TIGR02937">
    <property type="entry name" value="sigma70-ECF"/>
    <property type="match status" value="1"/>
</dbReference>
<dbReference type="GO" id="GO:0016987">
    <property type="term" value="F:sigma factor activity"/>
    <property type="evidence" value="ECO:0007669"/>
    <property type="project" value="UniProtKB-KW"/>
</dbReference>
<dbReference type="InterPro" id="IPR000838">
    <property type="entry name" value="RNA_pol_sigma70_ECF_CS"/>
</dbReference>
<dbReference type="InterPro" id="IPR007627">
    <property type="entry name" value="RNA_pol_sigma70_r2"/>
</dbReference>
<gene>
    <name evidence="9" type="ORF">BDK89_2580</name>
</gene>
<dbReference type="InterPro" id="IPR014284">
    <property type="entry name" value="RNA_pol_sigma-70_dom"/>
</dbReference>
<protein>
    <recommendedName>
        <fullName evidence="6">RNA polymerase sigma factor</fullName>
    </recommendedName>
</protein>
<evidence type="ECO:0000313" key="10">
    <source>
        <dbReference type="Proteomes" id="UP000294558"/>
    </source>
</evidence>
<dbReference type="PROSITE" id="PS01063">
    <property type="entry name" value="SIGMA70_ECF"/>
    <property type="match status" value="1"/>
</dbReference>
<dbReference type="Pfam" id="PF04542">
    <property type="entry name" value="Sigma70_r2"/>
    <property type="match status" value="1"/>
</dbReference>
<evidence type="ECO:0000256" key="4">
    <source>
        <dbReference type="ARBA" id="ARBA00023125"/>
    </source>
</evidence>
<dbReference type="InterPro" id="IPR013249">
    <property type="entry name" value="RNA_pol_sigma70_r4_t2"/>
</dbReference>